<keyword evidence="2" id="KW-1133">Transmembrane helix</keyword>
<comment type="caution">
    <text evidence="3">The sequence shown here is derived from an EMBL/GenBank/DDBJ whole genome shotgun (WGS) entry which is preliminary data.</text>
</comment>
<keyword evidence="2" id="KW-0812">Transmembrane</keyword>
<feature type="region of interest" description="Disordered" evidence="1">
    <location>
        <begin position="40"/>
        <end position="126"/>
    </location>
</feature>
<feature type="region of interest" description="Disordered" evidence="1">
    <location>
        <begin position="284"/>
        <end position="303"/>
    </location>
</feature>
<dbReference type="EMBL" id="JAJEPR010000008">
    <property type="protein sequence ID" value="MCC2189543.1"/>
    <property type="molecule type" value="Genomic_DNA"/>
</dbReference>
<dbReference type="RefSeq" id="WP_227614875.1">
    <property type="nucleotide sequence ID" value="NZ_JAJEPR010000008.1"/>
</dbReference>
<dbReference type="Proteomes" id="UP001197875">
    <property type="component" value="Unassembled WGS sequence"/>
</dbReference>
<feature type="transmembrane region" description="Helical" evidence="2">
    <location>
        <begin position="180"/>
        <end position="200"/>
    </location>
</feature>
<feature type="compositionally biased region" description="Polar residues" evidence="1">
    <location>
        <begin position="97"/>
        <end position="118"/>
    </location>
</feature>
<dbReference type="Pfam" id="PF10112">
    <property type="entry name" value="Halogen_Hydrol"/>
    <property type="match status" value="1"/>
</dbReference>
<keyword evidence="4" id="KW-1185">Reference proteome</keyword>
<proteinExistence type="predicted"/>
<name>A0AAE3DSI0_9FIRM</name>
<dbReference type="AlphaFoldDB" id="A0AAE3DSI0"/>
<evidence type="ECO:0000313" key="4">
    <source>
        <dbReference type="Proteomes" id="UP001197875"/>
    </source>
</evidence>
<feature type="transmembrane region" description="Helical" evidence="2">
    <location>
        <begin position="149"/>
        <end position="174"/>
    </location>
</feature>
<dbReference type="InterPro" id="IPR018770">
    <property type="entry name" value="ChloroindolylP_hydrolase"/>
</dbReference>
<evidence type="ECO:0000313" key="3">
    <source>
        <dbReference type="EMBL" id="MCC2189543.1"/>
    </source>
</evidence>
<gene>
    <name evidence="3" type="ORF">LKD71_06955</name>
</gene>
<evidence type="ECO:0000256" key="1">
    <source>
        <dbReference type="SAM" id="MobiDB-lite"/>
    </source>
</evidence>
<keyword evidence="2" id="KW-0472">Membrane</keyword>
<organism evidence="3 4">
    <name type="scientific">Fusicatenibacter faecihominis</name>
    <dbReference type="NCBI Taxonomy" id="2881276"/>
    <lineage>
        <taxon>Bacteria</taxon>
        <taxon>Bacillati</taxon>
        <taxon>Bacillota</taxon>
        <taxon>Clostridia</taxon>
        <taxon>Lachnospirales</taxon>
        <taxon>Lachnospiraceae</taxon>
        <taxon>Fusicatenibacter</taxon>
    </lineage>
</organism>
<evidence type="ECO:0000256" key="2">
    <source>
        <dbReference type="SAM" id="Phobius"/>
    </source>
</evidence>
<reference evidence="3 4" key="1">
    <citation type="submission" date="2021-10" db="EMBL/GenBank/DDBJ databases">
        <title>Anaerobic single-cell dispensing facilitates the cultivation of human gut bacteria.</title>
        <authorList>
            <person name="Afrizal A."/>
        </authorList>
    </citation>
    <scope>NUCLEOTIDE SEQUENCE [LARGE SCALE GENOMIC DNA]</scope>
    <source>
        <strain evidence="3 4">CLA-AA-H277</strain>
    </source>
</reference>
<accession>A0AAE3DSI0</accession>
<feature type="compositionally biased region" description="Basic and acidic residues" evidence="1">
    <location>
        <begin position="55"/>
        <end position="85"/>
    </location>
</feature>
<protein>
    <submittedName>
        <fullName evidence="3">5-bromo-4-chloroindolyl phosphate hydrolysis family protein</fullName>
    </submittedName>
</protein>
<sequence length="456" mass="51787">MTDKNWSQIGDEIEDMVRKALESRDFGKLSQDLSRTVGEAMENVGKSVQDAVNKANDKTREATERYSDRADRTADAHSRTEKSTDRPVYSGTVEGKGTSSSGQTSYEYSRSTMRSTRFQPGYEQAREKKGKNFLRERFKNPGGLTGTGMALAICGYTFLGILVIALGITLPIVLPRNLQAAMITTGVLAPFVAGSAFMAYKGTSLLGQSRRFRRYVEELREREFCQIQELADALGKSEEYVKKDLGKMIRKRLFLHGHLDKNQTCLMVTDSAYEQYQTAEKQLEERQQEEKRKAEEAEKFGRRKDLPEEAKKTIAAGRAYLEEIKTCNDRIPGVEISEKISRLELVISKIFNRVEQHPELVDDLGRFMDYYLPTTVKLLKAYEELDGQPSQGENIVNSKKEIEDTLDTIDQAFEKLLDSFFEEAAWDISSDISVLHNMFAQEGLTESDFDKVKVKR</sequence>